<comment type="caution">
    <text evidence="1">The sequence shown here is derived from an EMBL/GenBank/DDBJ whole genome shotgun (WGS) entry which is preliminary data.</text>
</comment>
<evidence type="ECO:0000313" key="2">
    <source>
        <dbReference type="Proteomes" id="UP001162992"/>
    </source>
</evidence>
<reference evidence="2" key="1">
    <citation type="journal article" date="2024" name="Proc. Natl. Acad. Sci. U.S.A.">
        <title>Extraordinary preservation of gene collinearity over three hundred million years revealed in homosporous lycophytes.</title>
        <authorList>
            <person name="Li C."/>
            <person name="Wickell D."/>
            <person name="Kuo L.Y."/>
            <person name="Chen X."/>
            <person name="Nie B."/>
            <person name="Liao X."/>
            <person name="Peng D."/>
            <person name="Ji J."/>
            <person name="Jenkins J."/>
            <person name="Williams M."/>
            <person name="Shu S."/>
            <person name="Plott C."/>
            <person name="Barry K."/>
            <person name="Rajasekar S."/>
            <person name="Grimwood J."/>
            <person name="Han X."/>
            <person name="Sun S."/>
            <person name="Hou Z."/>
            <person name="He W."/>
            <person name="Dai G."/>
            <person name="Sun C."/>
            <person name="Schmutz J."/>
            <person name="Leebens-Mack J.H."/>
            <person name="Li F.W."/>
            <person name="Wang L."/>
        </authorList>
    </citation>
    <scope>NUCLEOTIDE SEQUENCE [LARGE SCALE GENOMIC DNA]</scope>
    <source>
        <strain evidence="2">cv. PW_Plant_1</strain>
    </source>
</reference>
<keyword evidence="2" id="KW-1185">Reference proteome</keyword>
<evidence type="ECO:0000313" key="1">
    <source>
        <dbReference type="EMBL" id="KAJ7520705.1"/>
    </source>
</evidence>
<organism evidence="1 2">
    <name type="scientific">Diphasiastrum complanatum</name>
    <name type="common">Issler's clubmoss</name>
    <name type="synonym">Lycopodium complanatum</name>
    <dbReference type="NCBI Taxonomy" id="34168"/>
    <lineage>
        <taxon>Eukaryota</taxon>
        <taxon>Viridiplantae</taxon>
        <taxon>Streptophyta</taxon>
        <taxon>Embryophyta</taxon>
        <taxon>Tracheophyta</taxon>
        <taxon>Lycopodiopsida</taxon>
        <taxon>Lycopodiales</taxon>
        <taxon>Lycopodiaceae</taxon>
        <taxon>Lycopodioideae</taxon>
        <taxon>Diphasiastrum</taxon>
    </lineage>
</organism>
<dbReference type="Proteomes" id="UP001162992">
    <property type="component" value="Chromosome 19"/>
</dbReference>
<proteinExistence type="predicted"/>
<protein>
    <submittedName>
        <fullName evidence="1">Uncharacterized protein</fullName>
    </submittedName>
</protein>
<gene>
    <name evidence="1" type="ORF">O6H91_19G018600</name>
</gene>
<dbReference type="EMBL" id="CM055110">
    <property type="protein sequence ID" value="KAJ7520705.1"/>
    <property type="molecule type" value="Genomic_DNA"/>
</dbReference>
<sequence>MKTCPIKFSPMGAVDLQAPATHKRHLHPGHHHHFHPWHRISFVLEHCRQCPCHSHPTSNAICLRATHVHSRHKCHSLGHTFPSNNAYVRNGLSLQLYGLLEWD</sequence>
<accession>A0ACC2AT49</accession>
<name>A0ACC2AT49_DIPCM</name>